<keyword evidence="1" id="KW-0812">Transmembrane</keyword>
<feature type="transmembrane region" description="Helical" evidence="1">
    <location>
        <begin position="99"/>
        <end position="117"/>
    </location>
</feature>
<gene>
    <name evidence="2" type="ORF">E1809_00175</name>
</gene>
<reference evidence="2 3" key="1">
    <citation type="submission" date="2019-03" db="EMBL/GenBank/DDBJ databases">
        <title>Whole genome sequence of Arthrobacter sp JH1-1.</title>
        <authorList>
            <person name="Trinh H.N."/>
        </authorList>
    </citation>
    <scope>NUCLEOTIDE SEQUENCE [LARGE SCALE GENOMIC DNA]</scope>
    <source>
        <strain evidence="2 3">JH1-1</strain>
    </source>
</reference>
<feature type="transmembrane region" description="Helical" evidence="1">
    <location>
        <begin position="66"/>
        <end position="87"/>
    </location>
</feature>
<dbReference type="EMBL" id="SMRU01000001">
    <property type="protein sequence ID" value="TDG01550.1"/>
    <property type="molecule type" value="Genomic_DNA"/>
</dbReference>
<proteinExistence type="predicted"/>
<feature type="transmembrane region" description="Helical" evidence="1">
    <location>
        <begin position="12"/>
        <end position="29"/>
    </location>
</feature>
<protein>
    <recommendedName>
        <fullName evidence="4">N-acetyl-1-D-myo-inositol-2-amino-2-deoxy-alpha-D-glucopyranoside deacetylase</fullName>
    </recommendedName>
</protein>
<keyword evidence="3" id="KW-1185">Reference proteome</keyword>
<sequence>MNRRAAGTLRGIAVAVPAALFAALAGTALHRQSLAISGVDIFWGCAAALLLLAALQLLLGAWSRSLIPTAVVGIVCYATVGLLSTGGTGKQLIVADLPGNVWVFGIAAVTVVMLLWCHRYRRRRE</sequence>
<evidence type="ECO:0000313" key="2">
    <source>
        <dbReference type="EMBL" id="TDG01550.1"/>
    </source>
</evidence>
<evidence type="ECO:0000313" key="3">
    <source>
        <dbReference type="Proteomes" id="UP000295511"/>
    </source>
</evidence>
<dbReference type="Proteomes" id="UP000295511">
    <property type="component" value="Unassembled WGS sequence"/>
</dbReference>
<feature type="transmembrane region" description="Helical" evidence="1">
    <location>
        <begin position="41"/>
        <end position="59"/>
    </location>
</feature>
<evidence type="ECO:0000256" key="1">
    <source>
        <dbReference type="SAM" id="Phobius"/>
    </source>
</evidence>
<keyword evidence="1" id="KW-0472">Membrane</keyword>
<name>A0A4R5L1Y0_9MICC</name>
<keyword evidence="1" id="KW-1133">Transmembrane helix</keyword>
<dbReference type="RefSeq" id="WP_133202224.1">
    <property type="nucleotide sequence ID" value="NZ_SMRU01000001.1"/>
</dbReference>
<dbReference type="AlphaFoldDB" id="A0A4R5L1Y0"/>
<dbReference type="OrthoDB" id="4952538at2"/>
<accession>A0A4R5L1Y0</accession>
<evidence type="ECO:0008006" key="4">
    <source>
        <dbReference type="Google" id="ProtNLM"/>
    </source>
</evidence>
<comment type="caution">
    <text evidence="2">The sequence shown here is derived from an EMBL/GenBank/DDBJ whole genome shotgun (WGS) entry which is preliminary data.</text>
</comment>
<organism evidence="2 3">
    <name type="scientific">Arthrobacter terricola</name>
    <dbReference type="NCBI Taxonomy" id="2547396"/>
    <lineage>
        <taxon>Bacteria</taxon>
        <taxon>Bacillati</taxon>
        <taxon>Actinomycetota</taxon>
        <taxon>Actinomycetes</taxon>
        <taxon>Micrococcales</taxon>
        <taxon>Micrococcaceae</taxon>
        <taxon>Arthrobacter</taxon>
    </lineage>
</organism>